<feature type="region of interest" description="Disordered" evidence="1">
    <location>
        <begin position="464"/>
        <end position="521"/>
    </location>
</feature>
<evidence type="ECO:0000256" key="3">
    <source>
        <dbReference type="SAM" id="SignalP"/>
    </source>
</evidence>
<feature type="signal peptide" evidence="3">
    <location>
        <begin position="1"/>
        <end position="20"/>
    </location>
</feature>
<feature type="transmembrane region" description="Helical" evidence="2">
    <location>
        <begin position="678"/>
        <end position="700"/>
    </location>
</feature>
<dbReference type="Proteomes" id="UP000193685">
    <property type="component" value="Unassembled WGS sequence"/>
</dbReference>
<feature type="transmembrane region" description="Helical" evidence="2">
    <location>
        <begin position="783"/>
        <end position="807"/>
    </location>
</feature>
<feature type="compositionally biased region" description="Acidic residues" evidence="1">
    <location>
        <begin position="484"/>
        <end position="513"/>
    </location>
</feature>
<feature type="chain" id="PRO_5012779263" evidence="3">
    <location>
        <begin position="21"/>
        <end position="1002"/>
    </location>
</feature>
<dbReference type="PANTHER" id="PTHR38121">
    <property type="entry name" value="GH16 DOMAIN-CONTAINING PROTEIN"/>
    <property type="match status" value="1"/>
</dbReference>
<feature type="transmembrane region" description="Helical" evidence="2">
    <location>
        <begin position="956"/>
        <end position="985"/>
    </location>
</feature>
<comment type="caution">
    <text evidence="5">The sequence shown here is derived from an EMBL/GenBank/DDBJ whole genome shotgun (WGS) entry which is preliminary data.</text>
</comment>
<dbReference type="RefSeq" id="XP_040722511.1">
    <property type="nucleotide sequence ID" value="XM_040870091.1"/>
</dbReference>
<keyword evidence="5" id="KW-0808">Transferase</keyword>
<feature type="domain" description="Acyltransferase 3" evidence="4">
    <location>
        <begin position="584"/>
        <end position="973"/>
    </location>
</feature>
<dbReference type="PANTHER" id="PTHR38121:SF2">
    <property type="entry name" value="ACYLTRANSFERASE 3 DOMAIN-CONTAINING PROTEIN"/>
    <property type="match status" value="1"/>
</dbReference>
<evidence type="ECO:0000259" key="4">
    <source>
        <dbReference type="Pfam" id="PF01757"/>
    </source>
</evidence>
<name>A0A1Y2EWW9_PROLT</name>
<feature type="transmembrane region" description="Helical" evidence="2">
    <location>
        <begin position="827"/>
        <end position="847"/>
    </location>
</feature>
<sequence length="1002" mass="113971">MHLQLLSLSALATLVSFANARDTICPCGYLDPVTGHLWTDTTIIYFNETTAEAFESNNDWVSLDFENKYEQGFDVVYKQGADPVNVGYNGTGEALALRVEAPGRRRVVAGGGIRTARQDIQFGSFRSYLQPAGMHGQGGAALSMFYRYNESHTLEVDLLTGDPTGLAQSQYRISAPQQYLTPSVYNFTEISTETPDQLYEMNEWRIDWVKNYAKFSNNVNASAQHNVTFTDRFLPGPSVPGAVYFKHWSNGAPSYMRGPPTSVTYGFVGYIRLFYNSTISSGDDVFGAQCRILGLPTCSTNDDTLRTSSEFDPSSTLRWVNIEPKYRAPRWAVYGGWSTFTLFVLLLIHALVRRSVKYYSVPKEDRPIIPPAYAYKMDRFELHGELTHSMKSEKKKQDKADKKALKRGETPIIRSREIDPETASLNTQEDIERPDSRANSIRGFKSLASNKNAKAIAAAMPKMYYNRPGGEGSSRARSRLAQTDADDDDEEHEEDYEDYEGNSDAEEEEEGEEYGSLNQRDSVEVNRREEVAFKQPVMDRKKSMAAAAFAAPSRWWQRIFSKKPAVPMGESKEQPIMRVSSRFDYLDGLRGLCCLLVSLVHYCLTFYHGIISTDYSPTGDHYSWLPYLRYTITPLFFNANFGIGVFFVLSSRLIGVRYFKTGSFSDLAGSTFRRIPRLGFPVLCAVVLEYFLLGVGATHWLQYLASVTWSTWAYAVQFKNVGWFINETIALFYISPPELPKIIYNYCTGVLWTIPVQVQGSWLIFLGVIVIREIRTPWKRFGYYFVCMLLSWYALNWGAYFWLGLAISDLDTNYKYRQWFARPARSYLAITVLLGIFVLFMSTQYIMQVSYFNLPTFEHAIHPDVLTGLPIGQTERYGFPEFQYPQVHSLFAATALLLLCDLSSWFQAVLRLKFLRVLGFYSYSIYLLHGVVFWSYGAWMTVLLSGHGLPYWANQLITFTTSYVVLALAVAAWTPFADVFAMYLGTALWRWAQGRAHYATIG</sequence>
<feature type="transmembrane region" description="Helical" evidence="2">
    <location>
        <begin position="887"/>
        <end position="906"/>
    </location>
</feature>
<feature type="transmembrane region" description="Helical" evidence="2">
    <location>
        <begin position="746"/>
        <end position="771"/>
    </location>
</feature>
<proteinExistence type="predicted"/>
<feature type="transmembrane region" description="Helical" evidence="2">
    <location>
        <begin position="331"/>
        <end position="352"/>
    </location>
</feature>
<accession>A0A1Y2EWW9</accession>
<dbReference type="InterPro" id="IPR002656">
    <property type="entry name" value="Acyl_transf_3_dom"/>
</dbReference>
<dbReference type="STRING" id="56484.A0A1Y2EWW9"/>
<protein>
    <submittedName>
        <fullName evidence="5">Acyltransferase family-domain-containing protein</fullName>
    </submittedName>
</protein>
<keyword evidence="5" id="KW-0012">Acyltransferase</keyword>
<dbReference type="GO" id="GO:0016747">
    <property type="term" value="F:acyltransferase activity, transferring groups other than amino-acyl groups"/>
    <property type="evidence" value="ECO:0007669"/>
    <property type="project" value="InterPro"/>
</dbReference>
<organism evidence="5 6">
    <name type="scientific">Protomyces lactucae-debilis</name>
    <dbReference type="NCBI Taxonomy" id="2754530"/>
    <lineage>
        <taxon>Eukaryota</taxon>
        <taxon>Fungi</taxon>
        <taxon>Dikarya</taxon>
        <taxon>Ascomycota</taxon>
        <taxon>Taphrinomycotina</taxon>
        <taxon>Taphrinomycetes</taxon>
        <taxon>Taphrinales</taxon>
        <taxon>Protomycetaceae</taxon>
        <taxon>Protomyces</taxon>
    </lineage>
</organism>
<keyword evidence="2" id="KW-1133">Transmembrane helix</keyword>
<feature type="transmembrane region" description="Helical" evidence="2">
    <location>
        <begin position="588"/>
        <end position="607"/>
    </location>
</feature>
<evidence type="ECO:0000313" key="5">
    <source>
        <dbReference type="EMBL" id="ORY76058.1"/>
    </source>
</evidence>
<keyword evidence="2" id="KW-0472">Membrane</keyword>
<dbReference type="AlphaFoldDB" id="A0A1Y2EWW9"/>
<dbReference type="EMBL" id="MCFI01000024">
    <property type="protein sequence ID" value="ORY76058.1"/>
    <property type="molecule type" value="Genomic_DNA"/>
</dbReference>
<reference evidence="5 6" key="1">
    <citation type="submission" date="2016-07" db="EMBL/GenBank/DDBJ databases">
        <title>Pervasive Adenine N6-methylation of Active Genes in Fungi.</title>
        <authorList>
            <consortium name="DOE Joint Genome Institute"/>
            <person name="Mondo S.J."/>
            <person name="Dannebaum R.O."/>
            <person name="Kuo R.C."/>
            <person name="Labutti K."/>
            <person name="Haridas S."/>
            <person name="Kuo A."/>
            <person name="Salamov A."/>
            <person name="Ahrendt S.R."/>
            <person name="Lipzen A."/>
            <person name="Sullivan W."/>
            <person name="Andreopoulos W.B."/>
            <person name="Clum A."/>
            <person name="Lindquist E."/>
            <person name="Daum C."/>
            <person name="Ramamoorthy G.K."/>
            <person name="Gryganskyi A."/>
            <person name="Culley D."/>
            <person name="Magnuson J.K."/>
            <person name="James T.Y."/>
            <person name="O'Malley M.A."/>
            <person name="Stajich J.E."/>
            <person name="Spatafora J.W."/>
            <person name="Visel A."/>
            <person name="Grigoriev I.V."/>
        </authorList>
    </citation>
    <scope>NUCLEOTIDE SEQUENCE [LARGE SCALE GENOMIC DNA]</scope>
    <source>
        <strain evidence="5 6">12-1054</strain>
    </source>
</reference>
<dbReference type="OrthoDB" id="25131at2759"/>
<feature type="region of interest" description="Disordered" evidence="1">
    <location>
        <begin position="388"/>
        <end position="444"/>
    </location>
</feature>
<evidence type="ECO:0000256" key="2">
    <source>
        <dbReference type="SAM" id="Phobius"/>
    </source>
</evidence>
<dbReference type="OMA" id="WTIAVQL"/>
<dbReference type="GeneID" id="63786690"/>
<evidence type="ECO:0000313" key="6">
    <source>
        <dbReference type="Proteomes" id="UP000193685"/>
    </source>
</evidence>
<keyword evidence="3" id="KW-0732">Signal</keyword>
<feature type="transmembrane region" description="Helical" evidence="2">
    <location>
        <begin position="712"/>
        <end position="734"/>
    </location>
</feature>
<feature type="transmembrane region" description="Helical" evidence="2">
    <location>
        <begin position="627"/>
        <end position="649"/>
    </location>
</feature>
<gene>
    <name evidence="5" type="ORF">BCR37DRAFT_383614</name>
</gene>
<keyword evidence="6" id="KW-1185">Reference proteome</keyword>
<feature type="transmembrane region" description="Helical" evidence="2">
    <location>
        <begin position="918"/>
        <end position="936"/>
    </location>
</feature>
<evidence type="ECO:0000256" key="1">
    <source>
        <dbReference type="SAM" id="MobiDB-lite"/>
    </source>
</evidence>
<keyword evidence="2" id="KW-0812">Transmembrane</keyword>
<feature type="compositionally biased region" description="Basic and acidic residues" evidence="1">
    <location>
        <begin position="388"/>
        <end position="419"/>
    </location>
</feature>
<dbReference type="Pfam" id="PF01757">
    <property type="entry name" value="Acyl_transf_3"/>
    <property type="match status" value="1"/>
</dbReference>